<evidence type="ECO:0000313" key="2">
    <source>
        <dbReference type="Proteomes" id="UP000299102"/>
    </source>
</evidence>
<name>A0A4C1V6E1_EUMVA</name>
<proteinExistence type="predicted"/>
<accession>A0A4C1V6E1</accession>
<protein>
    <submittedName>
        <fullName evidence="1">Uncharacterized protein</fullName>
    </submittedName>
</protein>
<reference evidence="1 2" key="1">
    <citation type="journal article" date="2019" name="Commun. Biol.">
        <title>The bagworm genome reveals a unique fibroin gene that provides high tensile strength.</title>
        <authorList>
            <person name="Kono N."/>
            <person name="Nakamura H."/>
            <person name="Ohtoshi R."/>
            <person name="Tomita M."/>
            <person name="Numata K."/>
            <person name="Arakawa K."/>
        </authorList>
    </citation>
    <scope>NUCLEOTIDE SEQUENCE [LARGE SCALE GENOMIC DNA]</scope>
</reference>
<sequence>MLHSADTPLLYPSTAPSLRSTMVKIKTQSISYNVENRESAAELLEWSVIQRSRIAVRPNLAKRLGVADPDDIVQKNYSIENRSYERMREQNV</sequence>
<gene>
    <name evidence="1" type="ORF">EVAR_25408_1</name>
</gene>
<organism evidence="1 2">
    <name type="scientific">Eumeta variegata</name>
    <name type="common">Bagworm moth</name>
    <name type="synonym">Eumeta japonica</name>
    <dbReference type="NCBI Taxonomy" id="151549"/>
    <lineage>
        <taxon>Eukaryota</taxon>
        <taxon>Metazoa</taxon>
        <taxon>Ecdysozoa</taxon>
        <taxon>Arthropoda</taxon>
        <taxon>Hexapoda</taxon>
        <taxon>Insecta</taxon>
        <taxon>Pterygota</taxon>
        <taxon>Neoptera</taxon>
        <taxon>Endopterygota</taxon>
        <taxon>Lepidoptera</taxon>
        <taxon>Glossata</taxon>
        <taxon>Ditrysia</taxon>
        <taxon>Tineoidea</taxon>
        <taxon>Psychidae</taxon>
        <taxon>Oiketicinae</taxon>
        <taxon>Eumeta</taxon>
    </lineage>
</organism>
<comment type="caution">
    <text evidence="1">The sequence shown here is derived from an EMBL/GenBank/DDBJ whole genome shotgun (WGS) entry which is preliminary data.</text>
</comment>
<keyword evidence="2" id="KW-1185">Reference proteome</keyword>
<evidence type="ECO:0000313" key="1">
    <source>
        <dbReference type="EMBL" id="GBP33807.1"/>
    </source>
</evidence>
<dbReference type="AlphaFoldDB" id="A0A4C1V6E1"/>
<dbReference type="Proteomes" id="UP000299102">
    <property type="component" value="Unassembled WGS sequence"/>
</dbReference>
<dbReference type="EMBL" id="BGZK01000279">
    <property type="protein sequence ID" value="GBP33807.1"/>
    <property type="molecule type" value="Genomic_DNA"/>
</dbReference>